<dbReference type="Proteomes" id="UP001222027">
    <property type="component" value="Unassembled WGS sequence"/>
</dbReference>
<keyword evidence="2" id="KW-1185">Reference proteome</keyword>
<dbReference type="AlphaFoldDB" id="A0AAV8RWE1"/>
<proteinExistence type="predicted"/>
<gene>
    <name evidence="1" type="ORF">OPV22_001677</name>
</gene>
<dbReference type="EMBL" id="JAQQAF010000001">
    <property type="protein sequence ID" value="KAJ8511243.1"/>
    <property type="molecule type" value="Genomic_DNA"/>
</dbReference>
<organism evidence="1 2">
    <name type="scientific">Ensete ventricosum</name>
    <name type="common">Abyssinian banana</name>
    <name type="synonym">Musa ensete</name>
    <dbReference type="NCBI Taxonomy" id="4639"/>
    <lineage>
        <taxon>Eukaryota</taxon>
        <taxon>Viridiplantae</taxon>
        <taxon>Streptophyta</taxon>
        <taxon>Embryophyta</taxon>
        <taxon>Tracheophyta</taxon>
        <taxon>Spermatophyta</taxon>
        <taxon>Magnoliopsida</taxon>
        <taxon>Liliopsida</taxon>
        <taxon>Zingiberales</taxon>
        <taxon>Musaceae</taxon>
        <taxon>Ensete</taxon>
    </lineage>
</organism>
<comment type="caution">
    <text evidence="1">The sequence shown here is derived from an EMBL/GenBank/DDBJ whole genome shotgun (WGS) entry which is preliminary data.</text>
</comment>
<evidence type="ECO:0000313" key="2">
    <source>
        <dbReference type="Proteomes" id="UP001222027"/>
    </source>
</evidence>
<sequence>MLAGIKHYQDDNLILKYYADSDQVVDNGKVFKVQSEVEINYLPSQESHLRCICHLLNPVLYAVKECARLLDMIVLLIFTWLEIFTVDCFLLLHNHLGGQMNIVFDISQWDRSSVAAAARGRMRWLAMPAIRLVRCSEVFGQHDPFSIHFLVSFIQNKIKEWWREDSTKTPYP</sequence>
<evidence type="ECO:0000313" key="1">
    <source>
        <dbReference type="EMBL" id="KAJ8511243.1"/>
    </source>
</evidence>
<protein>
    <submittedName>
        <fullName evidence="1">Uncharacterized protein</fullName>
    </submittedName>
</protein>
<accession>A0AAV8RWE1</accession>
<reference evidence="1 2" key="1">
    <citation type="submission" date="2022-12" db="EMBL/GenBank/DDBJ databases">
        <title>Chromosome-scale assembly of the Ensete ventricosum genome.</title>
        <authorList>
            <person name="Dussert Y."/>
            <person name="Stocks J."/>
            <person name="Wendawek A."/>
            <person name="Woldeyes F."/>
            <person name="Nichols R.A."/>
            <person name="Borrell J.S."/>
        </authorList>
    </citation>
    <scope>NUCLEOTIDE SEQUENCE [LARGE SCALE GENOMIC DNA]</scope>
    <source>
        <strain evidence="2">cv. Maze</strain>
        <tissue evidence="1">Seeds</tissue>
    </source>
</reference>
<name>A0AAV8RWE1_ENSVE</name>